<evidence type="ECO:0000313" key="1">
    <source>
        <dbReference type="EMBL" id="KUP96778.1"/>
    </source>
</evidence>
<reference evidence="2" key="1">
    <citation type="journal article" date="2017" name="Acta Aliment.">
        <title>Plant polysaccharide degrading enzyme system of Thermpbifida cellulosilytica TB100 revealed by de novo genome project data.</title>
        <authorList>
            <person name="Toth A."/>
            <person name="Baka E."/>
            <person name="Luzics S."/>
            <person name="Bata-Vidacs I."/>
            <person name="Nagy I."/>
            <person name="Balint B."/>
            <person name="Herceg R."/>
            <person name="Olasz F."/>
            <person name="Wilk T."/>
            <person name="Nagy T."/>
            <person name="Kriszt B."/>
            <person name="Nagy I."/>
            <person name="Kukolya J."/>
        </authorList>
    </citation>
    <scope>NUCLEOTIDE SEQUENCE [LARGE SCALE GENOMIC DNA]</scope>
    <source>
        <strain evidence="2">TB100</strain>
    </source>
</reference>
<gene>
    <name evidence="1" type="ORF">AC529_10655</name>
</gene>
<keyword evidence="2" id="KW-1185">Reference proteome</keyword>
<evidence type="ECO:0000313" key="2">
    <source>
        <dbReference type="Proteomes" id="UP000074382"/>
    </source>
</evidence>
<accession>A0A147KHL4</accession>
<dbReference type="AlphaFoldDB" id="A0A147KHL4"/>
<dbReference type="STRING" id="665004.AC529_10655"/>
<dbReference type="Proteomes" id="UP000074382">
    <property type="component" value="Unassembled WGS sequence"/>
</dbReference>
<dbReference type="RefSeq" id="WP_068757878.1">
    <property type="nucleotide sequence ID" value="NZ_KQ950184.1"/>
</dbReference>
<comment type="caution">
    <text evidence="1">The sequence shown here is derived from an EMBL/GenBank/DDBJ whole genome shotgun (WGS) entry which is preliminary data.</text>
</comment>
<organism evidence="1 2">
    <name type="scientific">Thermobifida cellulosilytica TB100</name>
    <dbReference type="NCBI Taxonomy" id="665004"/>
    <lineage>
        <taxon>Bacteria</taxon>
        <taxon>Bacillati</taxon>
        <taxon>Actinomycetota</taxon>
        <taxon>Actinomycetes</taxon>
        <taxon>Streptosporangiales</taxon>
        <taxon>Nocardiopsidaceae</taxon>
        <taxon>Thermobifida</taxon>
    </lineage>
</organism>
<name>A0A147KHL4_THECS</name>
<proteinExistence type="predicted"/>
<protein>
    <submittedName>
        <fullName evidence="1">Uncharacterized protein</fullName>
    </submittedName>
</protein>
<dbReference type="EMBL" id="LGEM01000076">
    <property type="protein sequence ID" value="KUP96778.1"/>
    <property type="molecule type" value="Genomic_DNA"/>
</dbReference>
<sequence length="142" mass="15245">MNEDSVPEERPPERVLAAARAAYRVRRPDALLAELLSDSADGPAPGLRKVPGSGPRMLSFAAADSELHLHVTVRGDVFDLAGQFVPARRFSVELRHAEGVSRHASDRGGAFVVRFVPRGPVSLVCSPEEATGPALMVPWTVL</sequence>
<dbReference type="OrthoDB" id="3432452at2"/>
<dbReference type="PATRIC" id="fig|665004.4.peg.3361"/>